<dbReference type="EMBL" id="GBRH01180418">
    <property type="protein sequence ID" value="JAE17478.1"/>
    <property type="molecule type" value="Transcribed_RNA"/>
</dbReference>
<proteinExistence type="predicted"/>
<organism evidence="1">
    <name type="scientific">Arundo donax</name>
    <name type="common">Giant reed</name>
    <name type="synonym">Donax arundinaceus</name>
    <dbReference type="NCBI Taxonomy" id="35708"/>
    <lineage>
        <taxon>Eukaryota</taxon>
        <taxon>Viridiplantae</taxon>
        <taxon>Streptophyta</taxon>
        <taxon>Embryophyta</taxon>
        <taxon>Tracheophyta</taxon>
        <taxon>Spermatophyta</taxon>
        <taxon>Magnoliopsida</taxon>
        <taxon>Liliopsida</taxon>
        <taxon>Poales</taxon>
        <taxon>Poaceae</taxon>
        <taxon>PACMAD clade</taxon>
        <taxon>Arundinoideae</taxon>
        <taxon>Arundineae</taxon>
        <taxon>Arundo</taxon>
    </lineage>
</organism>
<sequence length="24" mass="2812">MQFITTKNPCNLATIIPYDLLKHH</sequence>
<name>A0A0A9G9X2_ARUDO</name>
<evidence type="ECO:0000313" key="1">
    <source>
        <dbReference type="EMBL" id="JAE17478.1"/>
    </source>
</evidence>
<accession>A0A0A9G9X2</accession>
<protein>
    <submittedName>
        <fullName evidence="1">Uncharacterized protein</fullName>
    </submittedName>
</protein>
<dbReference type="AlphaFoldDB" id="A0A0A9G9X2"/>
<reference evidence="1" key="2">
    <citation type="journal article" date="2015" name="Data Brief">
        <title>Shoot transcriptome of the giant reed, Arundo donax.</title>
        <authorList>
            <person name="Barrero R.A."/>
            <person name="Guerrero F.D."/>
            <person name="Moolhuijzen P."/>
            <person name="Goolsby J.A."/>
            <person name="Tidwell J."/>
            <person name="Bellgard S.E."/>
            <person name="Bellgard M.I."/>
        </authorList>
    </citation>
    <scope>NUCLEOTIDE SEQUENCE</scope>
    <source>
        <tissue evidence="1">Shoot tissue taken approximately 20 cm above the soil surface</tissue>
    </source>
</reference>
<reference evidence="1" key="1">
    <citation type="submission" date="2014-09" db="EMBL/GenBank/DDBJ databases">
        <authorList>
            <person name="Magalhaes I.L.F."/>
            <person name="Oliveira U."/>
            <person name="Santos F.R."/>
            <person name="Vidigal T.H.D.A."/>
            <person name="Brescovit A.D."/>
            <person name="Santos A.J."/>
        </authorList>
    </citation>
    <scope>NUCLEOTIDE SEQUENCE</scope>
    <source>
        <tissue evidence="1">Shoot tissue taken approximately 20 cm above the soil surface</tissue>
    </source>
</reference>